<dbReference type="SMART" id="SM00248">
    <property type="entry name" value="ANK"/>
    <property type="match status" value="6"/>
</dbReference>
<dbReference type="PROSITE" id="PS50088">
    <property type="entry name" value="ANK_REPEAT"/>
    <property type="match status" value="4"/>
</dbReference>
<dbReference type="PANTHER" id="PTHR24198">
    <property type="entry name" value="ANKYRIN REPEAT AND PROTEIN KINASE DOMAIN-CONTAINING PROTEIN"/>
    <property type="match status" value="1"/>
</dbReference>
<proteinExistence type="predicted"/>
<evidence type="ECO:0008006" key="7">
    <source>
        <dbReference type="Google" id="ProtNLM"/>
    </source>
</evidence>
<dbReference type="SUPFAM" id="SSF48403">
    <property type="entry name" value="Ankyrin repeat"/>
    <property type="match status" value="1"/>
</dbReference>
<keyword evidence="6" id="KW-1185">Reference proteome</keyword>
<comment type="caution">
    <text evidence="5">The sequence shown here is derived from an EMBL/GenBank/DDBJ whole genome shotgun (WGS) entry which is preliminary data.</text>
</comment>
<evidence type="ECO:0000313" key="6">
    <source>
        <dbReference type="Proteomes" id="UP001590950"/>
    </source>
</evidence>
<evidence type="ECO:0000313" key="5">
    <source>
        <dbReference type="EMBL" id="KAL2043767.1"/>
    </source>
</evidence>
<evidence type="ECO:0000256" key="2">
    <source>
        <dbReference type="ARBA" id="ARBA00023043"/>
    </source>
</evidence>
<gene>
    <name evidence="5" type="ORF">N7G274_003286</name>
</gene>
<dbReference type="Pfam" id="PF12796">
    <property type="entry name" value="Ank_2"/>
    <property type="match status" value="2"/>
</dbReference>
<dbReference type="PANTHER" id="PTHR24198:SF165">
    <property type="entry name" value="ANKYRIN REPEAT-CONTAINING PROTEIN-RELATED"/>
    <property type="match status" value="1"/>
</dbReference>
<dbReference type="EMBL" id="JBEFKJ010000010">
    <property type="protein sequence ID" value="KAL2043767.1"/>
    <property type="molecule type" value="Genomic_DNA"/>
</dbReference>
<feature type="repeat" description="ANK" evidence="3">
    <location>
        <begin position="611"/>
        <end position="670"/>
    </location>
</feature>
<evidence type="ECO:0000256" key="3">
    <source>
        <dbReference type="PROSITE-ProRule" id="PRU00023"/>
    </source>
</evidence>
<feature type="compositionally biased region" description="Polar residues" evidence="4">
    <location>
        <begin position="961"/>
        <end position="977"/>
    </location>
</feature>
<dbReference type="InterPro" id="IPR036770">
    <property type="entry name" value="Ankyrin_rpt-contain_sf"/>
</dbReference>
<dbReference type="PROSITE" id="PS50297">
    <property type="entry name" value="ANK_REP_REGION"/>
    <property type="match status" value="3"/>
</dbReference>
<dbReference type="PRINTS" id="PR01415">
    <property type="entry name" value="ANKYRIN"/>
</dbReference>
<protein>
    <recommendedName>
        <fullName evidence="7">Ankyrin repeat protein</fullName>
    </recommendedName>
</protein>
<sequence length="994" mass="110250">MSFGFAIGDFIAAGELAMKLYRDCYMVARGAPQEFQLLLGEISTLSHSLTILQEEVRNPTSTLVRAGEDRVRMVNEMVAHISETLKRLQKVASKYDVFESSSKRKRVWAKLKWSWESSSIDALRNKIIYHNTVMNLLLTSVGNSSLQRIELINAKLEEDIKVIKTYILSNQGTKHSQVLSFSAVDDEQTRISLHAAFMRNAEVFQPWNTIGLDQWMNAGRWWLLRSQMKLYSISRPKQSIPSEGYVNLIKASWIVVDIIAYHPQVSLLAASDFAEVQLLTAELKTQFTRLESLQSIFPDLSDLEGLDLRIWERGKKGLIVRAHKGPRSRHAWTIEGEEQILFQRYATCRLRTLAEALPSMLLLLVRKDAKAARLLAQDQYGSVILTIEVQELAYSQLEGLTSVTLNGELVTFPTAQDAQDLCAVLEATQFYIFEHEVNCPNLDSLKAYVLLTAIKNEARSAMERMLRQLSELYAGSANNGEEEVLFIAVSLATQIISQPLVKWTYSLFGRSWHATSLFCWAIECGHISLVKVLLKDHESILSSLGGLTPLGVASGGGNGEIVELFLDRGFQVQISDKNGLFPLHWAVEGRNDNIVKLLLKAGADLDAKNSEGETALHLATYAGDIGKHRESIDHSNPQNGTRLQSRASVSVERIVELLLAKGAEVDTKDEKGETALIKASRSGYTSIVKELIKYGSNIRAENNRGNTALLVAIEHQQEAVIGILIDAGLSVLTHRLNVAHRTILAGMSAAETHTILAMAYAAQPGSEMVLRQAADHGHEGAKALLYSKGVEGIADALGASTQFARVKAVLIKSFSSQPAFNLTLKDAEVKRAEVRIRMECCGTRSSVLWLESYHAYIEVPRDAAFRGLISKDYGKRLQFSCPCNTPTTTPAHLGLVESLDSTFLVFHKEESLSFILSCPTRSVELEIVGGEARKLVSNVNPLDPSEGYNYRFYVDDMQLRSNPSTDQSTTNTFSESATIAHKEPNMSKSAQEAD</sequence>
<dbReference type="Proteomes" id="UP001590950">
    <property type="component" value="Unassembled WGS sequence"/>
</dbReference>
<feature type="repeat" description="ANK" evidence="3">
    <location>
        <begin position="578"/>
        <end position="610"/>
    </location>
</feature>
<feature type="repeat" description="ANK" evidence="3">
    <location>
        <begin position="545"/>
        <end position="577"/>
    </location>
</feature>
<keyword evidence="2 3" id="KW-0040">ANK repeat</keyword>
<evidence type="ECO:0000256" key="4">
    <source>
        <dbReference type="SAM" id="MobiDB-lite"/>
    </source>
</evidence>
<accession>A0ABR4AD70</accession>
<feature type="region of interest" description="Disordered" evidence="4">
    <location>
        <begin position="961"/>
        <end position="994"/>
    </location>
</feature>
<name>A0ABR4AD70_9LECA</name>
<dbReference type="Gene3D" id="1.25.40.20">
    <property type="entry name" value="Ankyrin repeat-containing domain"/>
    <property type="match status" value="1"/>
</dbReference>
<reference evidence="5 6" key="1">
    <citation type="submission" date="2024-09" db="EMBL/GenBank/DDBJ databases">
        <title>Rethinking Asexuality: The Enigmatic Case of Functional Sexual Genes in Lepraria (Stereocaulaceae).</title>
        <authorList>
            <person name="Doellman M."/>
            <person name="Sun Y."/>
            <person name="Barcenas-Pena A."/>
            <person name="Lumbsch H.T."/>
            <person name="Grewe F."/>
        </authorList>
    </citation>
    <scope>NUCLEOTIDE SEQUENCE [LARGE SCALE GENOMIC DNA]</scope>
    <source>
        <strain evidence="5 6">Mercado 3170</strain>
    </source>
</reference>
<keyword evidence="1" id="KW-0677">Repeat</keyword>
<feature type="repeat" description="ANK" evidence="3">
    <location>
        <begin position="671"/>
        <end position="703"/>
    </location>
</feature>
<dbReference type="InterPro" id="IPR002110">
    <property type="entry name" value="Ankyrin_rpt"/>
</dbReference>
<evidence type="ECO:0000256" key="1">
    <source>
        <dbReference type="ARBA" id="ARBA00022737"/>
    </source>
</evidence>
<organism evidence="5 6">
    <name type="scientific">Stereocaulon virgatum</name>
    <dbReference type="NCBI Taxonomy" id="373712"/>
    <lineage>
        <taxon>Eukaryota</taxon>
        <taxon>Fungi</taxon>
        <taxon>Dikarya</taxon>
        <taxon>Ascomycota</taxon>
        <taxon>Pezizomycotina</taxon>
        <taxon>Lecanoromycetes</taxon>
        <taxon>OSLEUM clade</taxon>
        <taxon>Lecanoromycetidae</taxon>
        <taxon>Lecanorales</taxon>
        <taxon>Lecanorineae</taxon>
        <taxon>Stereocaulaceae</taxon>
        <taxon>Stereocaulon</taxon>
    </lineage>
</organism>